<dbReference type="AlphaFoldDB" id="A0A0P0N4C0"/>
<dbReference type="STRING" id="1273541.Pyrde_1235"/>
<dbReference type="GO" id="GO:0009317">
    <property type="term" value="C:acetyl-CoA carboxylase complex"/>
    <property type="evidence" value="ECO:0007669"/>
    <property type="project" value="InterPro"/>
</dbReference>
<dbReference type="GO" id="GO:0003989">
    <property type="term" value="F:acetyl-CoA carboxylase activity"/>
    <property type="evidence" value="ECO:0007669"/>
    <property type="project" value="InterPro"/>
</dbReference>
<keyword evidence="3" id="KW-0808">Transferase</keyword>
<dbReference type="EMBL" id="CP013011">
    <property type="protein sequence ID" value="ALL01283.1"/>
    <property type="molecule type" value="Genomic_DNA"/>
</dbReference>
<feature type="domain" description="CoA carboxyltransferase C-terminal" evidence="2">
    <location>
        <begin position="265"/>
        <end position="512"/>
    </location>
</feature>
<dbReference type="InterPro" id="IPR034733">
    <property type="entry name" value="AcCoA_carboxyl_beta"/>
</dbReference>
<dbReference type="GO" id="GO:0006633">
    <property type="term" value="P:fatty acid biosynthetic process"/>
    <property type="evidence" value="ECO:0007669"/>
    <property type="project" value="InterPro"/>
</dbReference>
<dbReference type="PANTHER" id="PTHR43842:SF2">
    <property type="entry name" value="PROPIONYL-COA CARBOXYLASE BETA CHAIN, MITOCHONDRIAL"/>
    <property type="match status" value="1"/>
</dbReference>
<sequence length="518" mass="56843">MEMDIEEKLRELRELRRRAQQGGGPDKIRRQREKGKLLARERIEALLDPGSFQEIGWLVTTRSSLFGLDKNRVPGDGVVAGFGRINGRPVYVFAQDFTVMGGSIGEMHAEKIVRTIELAVKSGVPVIGMWDSGGARIQEGVAALHGVGRILNAIIQASGVIPQISLVLGPSAGGAAYAPALMDFTVVVDKITYMFITGPDVVKEVTGEDVGFEELGGARVHSERSGVAHFRASSEEEAFETVKRLLSYLPDNNEAPLPIEDTGDPVDRQDPELDSIIPPDPMKPYDVRSVLERVFDADSLLEVQSEWGTSIVTAFARLGGIPVCVVASQPLVMSGAIDIDASCKAARFVRFCDAFNLPVITFVDVPGYMPGTSQEHGGIIRHGAKMLYAYAEATVPKITVVLRKAYGGAYISMGSKSMGADLVYAWPTAEIAVLGAEAAVRILYRRQLAKAEDPEKLRRQLIEEYRKTFLNPYRAAELGLIDDVIEPRETRPKLYQALRVLLKKREHRTPRKHGNIPL</sequence>
<dbReference type="PATRIC" id="fig|1273541.4.peg.1320"/>
<dbReference type="PRINTS" id="PR01070">
    <property type="entry name" value="ACCCTRFRASEB"/>
</dbReference>
<dbReference type="InterPro" id="IPR000438">
    <property type="entry name" value="Acetyl_CoA_COase_Trfase_b_su"/>
</dbReference>
<accession>A0A0P0N4C0</accession>
<dbReference type="InterPro" id="IPR011763">
    <property type="entry name" value="COA_CT_C"/>
</dbReference>
<dbReference type="InterPro" id="IPR051047">
    <property type="entry name" value="AccD/PCCB"/>
</dbReference>
<evidence type="ECO:0000259" key="1">
    <source>
        <dbReference type="PROSITE" id="PS50980"/>
    </source>
</evidence>
<dbReference type="Proteomes" id="UP000058613">
    <property type="component" value="Chromosome"/>
</dbReference>
<dbReference type="GO" id="GO:0004658">
    <property type="term" value="F:propionyl-CoA carboxylase activity"/>
    <property type="evidence" value="ECO:0007669"/>
    <property type="project" value="TreeGrafter"/>
</dbReference>
<dbReference type="PANTHER" id="PTHR43842">
    <property type="entry name" value="PROPIONYL-COA CARBOXYLASE BETA CHAIN"/>
    <property type="match status" value="1"/>
</dbReference>
<dbReference type="Gene3D" id="3.90.226.10">
    <property type="entry name" value="2-enoyl-CoA Hydratase, Chain A, domain 1"/>
    <property type="match status" value="2"/>
</dbReference>
<protein>
    <submittedName>
        <fullName evidence="3">Acetyl-CoA carboxylase, carboxyltransferase component</fullName>
    </submittedName>
</protein>
<organism evidence="3 4">
    <name type="scientific">Pyrodictium delaneyi</name>
    <dbReference type="NCBI Taxonomy" id="1273541"/>
    <lineage>
        <taxon>Archaea</taxon>
        <taxon>Thermoproteota</taxon>
        <taxon>Thermoprotei</taxon>
        <taxon>Desulfurococcales</taxon>
        <taxon>Pyrodictiaceae</taxon>
        <taxon>Pyrodictium</taxon>
    </lineage>
</organism>
<evidence type="ECO:0000259" key="2">
    <source>
        <dbReference type="PROSITE" id="PS50989"/>
    </source>
</evidence>
<name>A0A0P0N4C0_9CREN</name>
<evidence type="ECO:0000313" key="4">
    <source>
        <dbReference type="Proteomes" id="UP000058613"/>
    </source>
</evidence>
<dbReference type="Pfam" id="PF01039">
    <property type="entry name" value="Carboxyl_trans"/>
    <property type="match status" value="1"/>
</dbReference>
<dbReference type="InterPro" id="IPR011762">
    <property type="entry name" value="COA_CT_N"/>
</dbReference>
<dbReference type="GO" id="GO:0016740">
    <property type="term" value="F:transferase activity"/>
    <property type="evidence" value="ECO:0007669"/>
    <property type="project" value="UniProtKB-KW"/>
</dbReference>
<dbReference type="SUPFAM" id="SSF52096">
    <property type="entry name" value="ClpP/crotonase"/>
    <property type="match status" value="2"/>
</dbReference>
<dbReference type="PROSITE" id="PS50989">
    <property type="entry name" value="COA_CT_CTER"/>
    <property type="match status" value="1"/>
</dbReference>
<dbReference type="InterPro" id="IPR029045">
    <property type="entry name" value="ClpP/crotonase-like_dom_sf"/>
</dbReference>
<dbReference type="KEGG" id="pdl:Pyrde_1235"/>
<gene>
    <name evidence="3" type="ORF">Pyrde_1235</name>
</gene>
<evidence type="ECO:0000313" key="3">
    <source>
        <dbReference type="EMBL" id="ALL01283.1"/>
    </source>
</evidence>
<reference evidence="3 4" key="1">
    <citation type="submission" date="2015-10" db="EMBL/GenBank/DDBJ databases">
        <title>Complete genome sequence of hyperthermophilic archaeon Pyrodictium delaneyi Su06.</title>
        <authorList>
            <person name="Jung J.-H."/>
            <person name="Lin J."/>
            <person name="Holden J.F."/>
            <person name="Park C.-S."/>
        </authorList>
    </citation>
    <scope>NUCLEOTIDE SEQUENCE [LARGE SCALE GENOMIC DNA]</scope>
    <source>
        <strain evidence="3 4">Su06</strain>
    </source>
</reference>
<feature type="domain" description="CoA carboxyltransferase N-terminal" evidence="1">
    <location>
        <begin position="5"/>
        <end position="261"/>
    </location>
</feature>
<dbReference type="PROSITE" id="PS50980">
    <property type="entry name" value="COA_CT_NTER"/>
    <property type="match status" value="1"/>
</dbReference>
<proteinExistence type="predicted"/>
<dbReference type="FunFam" id="3.90.226.10:FF:000016">
    <property type="entry name" value="Propionyl-CoA carboxylase, beta subunit"/>
    <property type="match status" value="1"/>
</dbReference>